<keyword evidence="2" id="KW-1185">Reference proteome</keyword>
<gene>
    <name evidence="1" type="ORF">IC610_17635</name>
</gene>
<reference evidence="1 2" key="1">
    <citation type="submission" date="2020-09" db="EMBL/GenBank/DDBJ databases">
        <title>Genome seq and assembly of Chryseobacterium sp.</title>
        <authorList>
            <person name="Chhetri G."/>
        </authorList>
    </citation>
    <scope>NUCLEOTIDE SEQUENCE [LARGE SCALE GENOMIC DNA]</scope>
    <source>
        <strain evidence="1 2">GCR10</strain>
    </source>
</reference>
<dbReference type="RefSeq" id="WP_191738013.1">
    <property type="nucleotide sequence ID" value="NZ_JACYFS010000007.1"/>
</dbReference>
<organism evidence="1 2">
    <name type="scientific">Chryseobacterium caseinilyticum</name>
    <dbReference type="NCBI Taxonomy" id="2771428"/>
    <lineage>
        <taxon>Bacteria</taxon>
        <taxon>Pseudomonadati</taxon>
        <taxon>Bacteroidota</taxon>
        <taxon>Flavobacteriia</taxon>
        <taxon>Flavobacteriales</taxon>
        <taxon>Weeksellaceae</taxon>
        <taxon>Chryseobacterium group</taxon>
        <taxon>Chryseobacterium</taxon>
    </lineage>
</organism>
<name>A0ABR8ZHQ8_9FLAO</name>
<evidence type="ECO:0000313" key="1">
    <source>
        <dbReference type="EMBL" id="MBD8084236.1"/>
    </source>
</evidence>
<evidence type="ECO:0000313" key="2">
    <source>
        <dbReference type="Proteomes" id="UP000637299"/>
    </source>
</evidence>
<dbReference type="Proteomes" id="UP000637299">
    <property type="component" value="Unassembled WGS sequence"/>
</dbReference>
<proteinExistence type="predicted"/>
<protein>
    <submittedName>
        <fullName evidence="1">Uncharacterized protein</fullName>
    </submittedName>
</protein>
<sequence length="159" mass="19074">MYSTQISNNEVNETIINFISKILNSHRTTNIYQLEIEEYDDFTKNQILKYLSKNEEEKIFLNDQFNFKQNAVSWDAENYKKQLNIEFIPKSQILQKRDTHFRFSKPIITLDRDLLIIKVTYQNNFGESNLKGSECVELFRKNELNIWENFTHLFAMSLD</sequence>
<dbReference type="EMBL" id="JACYFS010000007">
    <property type="protein sequence ID" value="MBD8084236.1"/>
    <property type="molecule type" value="Genomic_DNA"/>
</dbReference>
<accession>A0ABR8ZHQ8</accession>
<comment type="caution">
    <text evidence="1">The sequence shown here is derived from an EMBL/GenBank/DDBJ whole genome shotgun (WGS) entry which is preliminary data.</text>
</comment>